<dbReference type="GO" id="GO:0016020">
    <property type="term" value="C:membrane"/>
    <property type="evidence" value="ECO:0007669"/>
    <property type="project" value="UniProtKB-SubCell"/>
</dbReference>
<dbReference type="Pfam" id="PF04138">
    <property type="entry name" value="GtrA_DPMS_TM"/>
    <property type="match status" value="1"/>
</dbReference>
<protein>
    <submittedName>
        <fullName evidence="11">Glycosyl transferase family 2</fullName>
    </submittedName>
</protein>
<dbReference type="CDD" id="cd06442">
    <property type="entry name" value="DPM1_like"/>
    <property type="match status" value="1"/>
</dbReference>
<organism evidence="11 12">
    <name type="scientific">Candidatus Woesebacteria bacterium GW2011_GWB1_39_10</name>
    <dbReference type="NCBI Taxonomy" id="1618572"/>
    <lineage>
        <taxon>Bacteria</taxon>
        <taxon>Candidatus Woeseibacteriota</taxon>
    </lineage>
</organism>
<dbReference type="AlphaFoldDB" id="A0A0G0LJ02"/>
<feature type="transmembrane region" description="Helical" evidence="8">
    <location>
        <begin position="272"/>
        <end position="294"/>
    </location>
</feature>
<dbReference type="InterPro" id="IPR007267">
    <property type="entry name" value="GtrA_DPMS_TM"/>
</dbReference>
<evidence type="ECO:0000259" key="10">
    <source>
        <dbReference type="Pfam" id="PF04138"/>
    </source>
</evidence>
<feature type="transmembrane region" description="Helical" evidence="8">
    <location>
        <begin position="248"/>
        <end position="266"/>
    </location>
</feature>
<dbReference type="STRING" id="1618572.UT17_C0004G0226"/>
<evidence type="ECO:0000259" key="9">
    <source>
        <dbReference type="Pfam" id="PF00535"/>
    </source>
</evidence>
<evidence type="ECO:0000256" key="1">
    <source>
        <dbReference type="ARBA" id="ARBA00004141"/>
    </source>
</evidence>
<name>A0A0G0LJ02_9BACT</name>
<evidence type="ECO:0000256" key="7">
    <source>
        <dbReference type="ARBA" id="ARBA00023136"/>
    </source>
</evidence>
<dbReference type="PANTHER" id="PTHR43398:SF1">
    <property type="entry name" value="DOLICHOL-PHOSPHATE MANNOSYLTRANSFERASE SUBUNIT 1"/>
    <property type="match status" value="1"/>
</dbReference>
<comment type="similarity">
    <text evidence="2">Belongs to the glycosyltransferase 2 family.</text>
</comment>
<feature type="transmembrane region" description="Helical" evidence="8">
    <location>
        <begin position="315"/>
        <end position="333"/>
    </location>
</feature>
<evidence type="ECO:0000256" key="4">
    <source>
        <dbReference type="ARBA" id="ARBA00022679"/>
    </source>
</evidence>
<dbReference type="InterPro" id="IPR039528">
    <property type="entry name" value="DPM1-like"/>
</dbReference>
<gene>
    <name evidence="11" type="ORF">UT17_C0004G0226</name>
</gene>
<dbReference type="EMBL" id="LBVU01000004">
    <property type="protein sequence ID" value="KKQ91878.1"/>
    <property type="molecule type" value="Genomic_DNA"/>
</dbReference>
<evidence type="ECO:0000256" key="2">
    <source>
        <dbReference type="ARBA" id="ARBA00006739"/>
    </source>
</evidence>
<sequence length="384" mass="43843">MDKVVIVMPAYNEAQNIALMVHELFSKEFPKIDGVEMHLLVVDDFSPDGTGDVVKNLMNHHKNLHILQKEKEGLGWAYVRGMQYAMNKLHADAILEMDADFQHPPRFVRPMVEAYLSGADYAIGSRYIKGGSVPSEWAISRKAVSFFGNLFIRIVLLNFKVHDLTTGFRLSRVNGVLDKINLEKLMDLDRFAYKVDLLYQCLKNSKKIVEVPLEFAARTKEKSKFNWKEMVATFTVAVILGIKDKQRFIKFGVVGGTGFVVNYVGLEVLKRFGFTTFVATLLATEAAIISNFIFNNIWTFKDKIITKVSDIFVQFFKFNFSSLFAVIVQPFIVSGAAKLFGDSPLVHLGALLFALFAVVLPYNYTVYNLFIWRTWHMPKFFKKH</sequence>
<dbReference type="Proteomes" id="UP000034774">
    <property type="component" value="Unassembled WGS sequence"/>
</dbReference>
<dbReference type="GO" id="GO:0009247">
    <property type="term" value="P:glycolipid biosynthetic process"/>
    <property type="evidence" value="ECO:0007669"/>
    <property type="project" value="TreeGrafter"/>
</dbReference>
<evidence type="ECO:0000256" key="5">
    <source>
        <dbReference type="ARBA" id="ARBA00022692"/>
    </source>
</evidence>
<accession>A0A0G0LJ02</accession>
<dbReference type="Gene3D" id="3.90.550.10">
    <property type="entry name" value="Spore Coat Polysaccharide Biosynthesis Protein SpsA, Chain A"/>
    <property type="match status" value="1"/>
</dbReference>
<proteinExistence type="inferred from homology"/>
<comment type="subcellular location">
    <subcellularLocation>
        <location evidence="1">Membrane</location>
        <topology evidence="1">Multi-pass membrane protein</topology>
    </subcellularLocation>
</comment>
<keyword evidence="5 8" id="KW-0812">Transmembrane</keyword>
<evidence type="ECO:0000256" key="3">
    <source>
        <dbReference type="ARBA" id="ARBA00022676"/>
    </source>
</evidence>
<dbReference type="PANTHER" id="PTHR43398">
    <property type="entry name" value="DOLICHOL-PHOSPHATE MANNOSYLTRANSFERASE SUBUNIT 1"/>
    <property type="match status" value="1"/>
</dbReference>
<reference evidence="11 12" key="1">
    <citation type="journal article" date="2015" name="Nature">
        <title>rRNA introns, odd ribosomes, and small enigmatic genomes across a large radiation of phyla.</title>
        <authorList>
            <person name="Brown C.T."/>
            <person name="Hug L.A."/>
            <person name="Thomas B.C."/>
            <person name="Sharon I."/>
            <person name="Castelle C.J."/>
            <person name="Singh A."/>
            <person name="Wilkins M.J."/>
            <person name="Williams K.H."/>
            <person name="Banfield J.F."/>
        </authorList>
    </citation>
    <scope>NUCLEOTIDE SEQUENCE [LARGE SCALE GENOMIC DNA]</scope>
</reference>
<dbReference type="InterPro" id="IPR029044">
    <property type="entry name" value="Nucleotide-diphossugar_trans"/>
</dbReference>
<dbReference type="GO" id="GO:0004582">
    <property type="term" value="F:dolichyl-phosphate beta-D-mannosyltransferase activity"/>
    <property type="evidence" value="ECO:0007669"/>
    <property type="project" value="InterPro"/>
</dbReference>
<keyword evidence="4 11" id="KW-0808">Transferase</keyword>
<keyword evidence="3" id="KW-0328">Glycosyltransferase</keyword>
<dbReference type="Pfam" id="PF00535">
    <property type="entry name" value="Glycos_transf_2"/>
    <property type="match status" value="1"/>
</dbReference>
<evidence type="ECO:0000256" key="8">
    <source>
        <dbReference type="SAM" id="Phobius"/>
    </source>
</evidence>
<dbReference type="SUPFAM" id="SSF53448">
    <property type="entry name" value="Nucleotide-diphospho-sugar transferases"/>
    <property type="match status" value="1"/>
</dbReference>
<comment type="caution">
    <text evidence="11">The sequence shown here is derived from an EMBL/GenBank/DDBJ whole genome shotgun (WGS) entry which is preliminary data.</text>
</comment>
<evidence type="ECO:0000313" key="11">
    <source>
        <dbReference type="EMBL" id="KKQ91878.1"/>
    </source>
</evidence>
<feature type="domain" description="Glycosyltransferase 2-like" evidence="9">
    <location>
        <begin position="6"/>
        <end position="173"/>
    </location>
</feature>
<dbReference type="GO" id="GO:0000271">
    <property type="term" value="P:polysaccharide biosynthetic process"/>
    <property type="evidence" value="ECO:0007669"/>
    <property type="project" value="InterPro"/>
</dbReference>
<evidence type="ECO:0000313" key="12">
    <source>
        <dbReference type="Proteomes" id="UP000034774"/>
    </source>
</evidence>
<evidence type="ECO:0000256" key="6">
    <source>
        <dbReference type="ARBA" id="ARBA00022989"/>
    </source>
</evidence>
<feature type="domain" description="GtrA/DPMS transmembrane" evidence="10">
    <location>
        <begin position="250"/>
        <end position="372"/>
    </location>
</feature>
<dbReference type="InterPro" id="IPR001173">
    <property type="entry name" value="Glyco_trans_2-like"/>
</dbReference>
<keyword evidence="7 8" id="KW-0472">Membrane</keyword>
<feature type="transmembrane region" description="Helical" evidence="8">
    <location>
        <begin position="345"/>
        <end position="372"/>
    </location>
</feature>
<keyword evidence="6 8" id="KW-1133">Transmembrane helix</keyword>